<dbReference type="Proteomes" id="UP001499986">
    <property type="component" value="Unassembled WGS sequence"/>
</dbReference>
<name>A0ABP5W9W7_9ACTN</name>
<evidence type="ECO:0000313" key="2">
    <source>
        <dbReference type="EMBL" id="GAA2420715.1"/>
    </source>
</evidence>
<dbReference type="RefSeq" id="WP_346139224.1">
    <property type="nucleotide sequence ID" value="NZ_BAAASE010000012.1"/>
</dbReference>
<evidence type="ECO:0000313" key="3">
    <source>
        <dbReference type="Proteomes" id="UP001499986"/>
    </source>
</evidence>
<evidence type="ECO:0008006" key="4">
    <source>
        <dbReference type="Google" id="ProtNLM"/>
    </source>
</evidence>
<accession>A0ABP5W9W7</accession>
<evidence type="ECO:0000256" key="1">
    <source>
        <dbReference type="SAM" id="MobiDB-lite"/>
    </source>
</evidence>
<protein>
    <recommendedName>
        <fullName evidence="4">HEAT repeat domain-containing protein</fullName>
    </recommendedName>
</protein>
<dbReference type="EMBL" id="BAAASE010000012">
    <property type="protein sequence ID" value="GAA2420715.1"/>
    <property type="molecule type" value="Genomic_DNA"/>
</dbReference>
<gene>
    <name evidence="2" type="ORF">GCM10010255_71330</name>
</gene>
<reference evidence="3" key="1">
    <citation type="journal article" date="2019" name="Int. J. Syst. Evol. Microbiol.">
        <title>The Global Catalogue of Microorganisms (GCM) 10K type strain sequencing project: providing services to taxonomists for standard genome sequencing and annotation.</title>
        <authorList>
            <consortium name="The Broad Institute Genomics Platform"/>
            <consortium name="The Broad Institute Genome Sequencing Center for Infectious Disease"/>
            <person name="Wu L."/>
            <person name="Ma J."/>
        </authorList>
    </citation>
    <scope>NUCLEOTIDE SEQUENCE [LARGE SCALE GENOMIC DNA]</scope>
    <source>
        <strain evidence="3">JCM 4358</strain>
    </source>
</reference>
<proteinExistence type="predicted"/>
<organism evidence="2 3">
    <name type="scientific">Streptomyces coeruleofuscus</name>
    <dbReference type="NCBI Taxonomy" id="66879"/>
    <lineage>
        <taxon>Bacteria</taxon>
        <taxon>Bacillati</taxon>
        <taxon>Actinomycetota</taxon>
        <taxon>Actinomycetes</taxon>
        <taxon>Kitasatosporales</taxon>
        <taxon>Streptomycetaceae</taxon>
        <taxon>Streptomyces</taxon>
    </lineage>
</organism>
<feature type="region of interest" description="Disordered" evidence="1">
    <location>
        <begin position="1"/>
        <end position="26"/>
    </location>
</feature>
<keyword evidence="3" id="KW-1185">Reference proteome</keyword>
<sequence>MIAFPPHTPDPPHRESPAGLPDGLPVPGRFAHLHPDDGACLMEAAAMLAGDRFTDSPARTHPVLAALARVVNDSVGDATRHALWPLAAELADARPADRAYAPRLVGAVVDEARVLRPASRRLARHGRACRRRGERLAHVRAGGLPGRVADLLWWRGPGRRHLEHALRALCAAPDADQRLARLLRNAVTEARDGVAPGGRVPTAEERCNR</sequence>
<comment type="caution">
    <text evidence="2">The sequence shown here is derived from an EMBL/GenBank/DDBJ whole genome shotgun (WGS) entry which is preliminary data.</text>
</comment>